<dbReference type="PROSITE" id="PS50002">
    <property type="entry name" value="SH3"/>
    <property type="match status" value="1"/>
</dbReference>
<dbReference type="InterPro" id="IPR001452">
    <property type="entry name" value="SH3_domain"/>
</dbReference>
<gene>
    <name evidence="5" type="ORF">GPUH_LOCUS20044</name>
</gene>
<reference evidence="5 6" key="2">
    <citation type="submission" date="2018-11" db="EMBL/GenBank/DDBJ databases">
        <authorList>
            <consortium name="Pathogen Informatics"/>
        </authorList>
    </citation>
    <scope>NUCLEOTIDE SEQUENCE [LARGE SCALE GENOMIC DNA]</scope>
</reference>
<dbReference type="Gene3D" id="2.30.30.40">
    <property type="entry name" value="SH3 Domains"/>
    <property type="match status" value="1"/>
</dbReference>
<dbReference type="WBParaSite" id="GPUH_0002007201-mRNA-1">
    <property type="protein sequence ID" value="GPUH_0002007201-mRNA-1"/>
    <property type="gene ID" value="GPUH_0002007201"/>
</dbReference>
<evidence type="ECO:0000313" key="6">
    <source>
        <dbReference type="Proteomes" id="UP000271098"/>
    </source>
</evidence>
<keyword evidence="6" id="KW-1185">Reference proteome</keyword>
<feature type="compositionally biased region" description="Basic and acidic residues" evidence="3">
    <location>
        <begin position="92"/>
        <end position="101"/>
    </location>
</feature>
<dbReference type="PANTHER" id="PTHR45854">
    <property type="entry name" value="ASAP FAMILY MEMBER"/>
    <property type="match status" value="1"/>
</dbReference>
<feature type="region of interest" description="Disordered" evidence="3">
    <location>
        <begin position="1"/>
        <end position="66"/>
    </location>
</feature>
<feature type="compositionally biased region" description="Basic and acidic residues" evidence="3">
    <location>
        <begin position="21"/>
        <end position="33"/>
    </location>
</feature>
<dbReference type="InterPro" id="IPR043593">
    <property type="entry name" value="ASAP"/>
</dbReference>
<sequence>MSPVAATVSRSKEVNPYVKAPGKEILERDERNTNSRSGSETNDANCCFDKSGNGGAKAEISSSQSNLASSDVRACLLNRKFGQSSDLVGHGSDSERKDGKQEANGAHGEARGHVTKSARAIRPAPAPPMPPIVKLKPPIPAPRRFPSVTREPKSRDHVRRCRALYDCSADNPDELSFQQGDIIVVTKERIAGEDDTWMEGYLENNPLCRGVFPTTFVTFLS</sequence>
<accession>A0A183EGF6</accession>
<organism evidence="7">
    <name type="scientific">Gongylonema pulchrum</name>
    <dbReference type="NCBI Taxonomy" id="637853"/>
    <lineage>
        <taxon>Eukaryota</taxon>
        <taxon>Metazoa</taxon>
        <taxon>Ecdysozoa</taxon>
        <taxon>Nematoda</taxon>
        <taxon>Chromadorea</taxon>
        <taxon>Rhabditida</taxon>
        <taxon>Spirurina</taxon>
        <taxon>Spiruromorpha</taxon>
        <taxon>Spiruroidea</taxon>
        <taxon>Gongylonematidae</taxon>
        <taxon>Gongylonema</taxon>
    </lineage>
</organism>
<proteinExistence type="predicted"/>
<evidence type="ECO:0000259" key="4">
    <source>
        <dbReference type="PROSITE" id="PS50002"/>
    </source>
</evidence>
<dbReference type="Pfam" id="PF14604">
    <property type="entry name" value="SH3_9"/>
    <property type="match status" value="1"/>
</dbReference>
<dbReference type="GO" id="GO:0005096">
    <property type="term" value="F:GTPase activator activity"/>
    <property type="evidence" value="ECO:0007669"/>
    <property type="project" value="InterPro"/>
</dbReference>
<feature type="domain" description="SH3" evidence="4">
    <location>
        <begin position="156"/>
        <end position="221"/>
    </location>
</feature>
<feature type="compositionally biased region" description="Polar residues" evidence="3">
    <location>
        <begin position="34"/>
        <end position="44"/>
    </location>
</feature>
<evidence type="ECO:0000313" key="7">
    <source>
        <dbReference type="WBParaSite" id="GPUH_0002007201-mRNA-1"/>
    </source>
</evidence>
<evidence type="ECO:0000256" key="3">
    <source>
        <dbReference type="SAM" id="MobiDB-lite"/>
    </source>
</evidence>
<feature type="region of interest" description="Disordered" evidence="3">
    <location>
        <begin position="83"/>
        <end position="153"/>
    </location>
</feature>
<dbReference type="InterPro" id="IPR036028">
    <property type="entry name" value="SH3-like_dom_sf"/>
</dbReference>
<dbReference type="Proteomes" id="UP000271098">
    <property type="component" value="Unassembled WGS sequence"/>
</dbReference>
<dbReference type="EMBL" id="UYRT01089666">
    <property type="protein sequence ID" value="VDN35190.1"/>
    <property type="molecule type" value="Genomic_DNA"/>
</dbReference>
<feature type="compositionally biased region" description="Pro residues" evidence="3">
    <location>
        <begin position="124"/>
        <end position="143"/>
    </location>
</feature>
<dbReference type="PRINTS" id="PR00452">
    <property type="entry name" value="SH3DOMAIN"/>
</dbReference>
<evidence type="ECO:0000313" key="5">
    <source>
        <dbReference type="EMBL" id="VDN35190.1"/>
    </source>
</evidence>
<dbReference type="PANTHER" id="PTHR45854:SF3">
    <property type="entry name" value="ARFGAP WITH SH3 DOMAIN, ANK REPEAT AND PH DOMAIN-CONTAINING PROTEIN"/>
    <property type="match status" value="1"/>
</dbReference>
<dbReference type="SMART" id="SM00326">
    <property type="entry name" value="SH3"/>
    <property type="match status" value="1"/>
</dbReference>
<keyword evidence="1 2" id="KW-0728">SH3 domain</keyword>
<protein>
    <submittedName>
        <fullName evidence="7">SH3 domain-containing protein</fullName>
    </submittedName>
</protein>
<dbReference type="SUPFAM" id="SSF50044">
    <property type="entry name" value="SH3-domain"/>
    <property type="match status" value="1"/>
</dbReference>
<evidence type="ECO:0000256" key="1">
    <source>
        <dbReference type="ARBA" id="ARBA00022443"/>
    </source>
</evidence>
<name>A0A183EGF6_9BILA</name>
<dbReference type="OrthoDB" id="5868413at2759"/>
<evidence type="ECO:0000256" key="2">
    <source>
        <dbReference type="PROSITE-ProRule" id="PRU00192"/>
    </source>
</evidence>
<reference evidence="7" key="1">
    <citation type="submission" date="2016-06" db="UniProtKB">
        <authorList>
            <consortium name="WormBaseParasite"/>
        </authorList>
    </citation>
    <scope>IDENTIFICATION</scope>
</reference>
<dbReference type="AlphaFoldDB" id="A0A183EGF6"/>